<dbReference type="GO" id="GO:0006406">
    <property type="term" value="P:mRNA export from nucleus"/>
    <property type="evidence" value="ECO:0007669"/>
    <property type="project" value="TreeGrafter"/>
</dbReference>
<sequence length="1360" mass="156675">MAEIGGAEPIDAPQSMETSDGDEKAWLVEKSQLEQENFNINQELFEAKERLKDVSRKNEQLVEELAQHSAEIAEFTKSRRHLESARNELVDKNIELEAMISRLKIEKEERDNAIINCNKEKQAAMVELFALKDQLKIISEEKASLAMTVEMLNQEKRTLNFEREKYNSERELFSESKTWLLHEMSERDATISSLRIELSSKDMKMANEKLQLESEMSTLNFQMNDLKEKLELSKKQVTELQNRMQEAELDFHNRLASLEAEARTQNELINIERNARDEAWNTAQSLREELVSKDAVYNEVRECLTQFQEELENEKAANAAEIEARDKTIAQLNEELSKINELMKSKHAVNLDVTEQELAELSPAAANTVKILKGGKTLTSFVLEQAHLAAELAAQKEQNAELMKSFQELIERIEDSGPDLVNQRLVTEEIYEKVERYEEVIKEAEIERTKLISDRDAAQRELAFTQNELEKYQRDFNFLLEKNAQLIYVNERQNRASDEEWDENYERKVFSTIVDLQKRNVQLENDIEHEKKSAAQAAMAAQNAEMVNLRTQLAHSQESEKRLHNQIEQLKLSLKSMTEQADRLKDLVRDSVSASEARNARIKAEQAVSDKMVLEMKLNRLEEYTKVLKEERDKKETILNQRIEASESAVNNIKQTNITLQVMLDTQKALTAELQQAIDSYQKEAENANREREKLLTADVQKSQQIDDLNRRLMEASEAVGCYRVEKRALEDELSFVRNDVARLKIENETQRNVLAREQQLMMSLNDMSTRLSRVETEKLSFANTQAEALRFERDSLKASSARLADQLTRAKNDAKLIQSKLEQELSAARAQLAEKEQQISFNESELSVLRSKLTSVQAQYTGADATGMTPDRLKKEYQQLKTRNQFLEKQIDELKGKLIEIEAEKAKRDNETAAVEKHSSILEENLKETEKMGAMERERLESKLENYEKDLTAAREQLVEVAGKRDELQEQLDSTRCEFEKKMFDYQRDIDILRMQLNDSKAQREEATSFVNEAKTTVQENEARMIEMNRHVEDANRRLMECENEIARLRSQLNDKSMALLAETEAKRQADELRAVAENSLRKKIEESEIVERESRQKLEEYSAMLNNLSQQFEACASAISTRSTNSEESMIAGSSDDNGLVASLTNVLQFVRQDKDNALNRALNAEVEMRRLRAETAEFERSRNEMLAKIRDLETERTANAAALVERAKLLEKVEALMNVQNLNTQLNNEKLTLTETISSLQQQKAAAEKKCTTLTAKCNEMGMKMSTMNQELLQKRKESELLKQRLETSGRGQNSALQTQLEQAKALIAQVKEEAAKAEEQAKAAEKLKIKAEENAKQYQQKFNQTRQLALKYREEV</sequence>
<evidence type="ECO:0000256" key="2">
    <source>
        <dbReference type="SAM" id="MobiDB-lite"/>
    </source>
</evidence>
<proteinExistence type="predicted"/>
<feature type="coiled-coil region" evidence="1">
    <location>
        <begin position="513"/>
        <end position="587"/>
    </location>
</feature>
<protein>
    <recommendedName>
        <fullName evidence="5">Nucleoprotein TPR</fullName>
    </recommendedName>
</protein>
<dbReference type="GO" id="GO:0005643">
    <property type="term" value="C:nuclear pore"/>
    <property type="evidence" value="ECO:0007669"/>
    <property type="project" value="TreeGrafter"/>
</dbReference>
<dbReference type="GO" id="GO:1901673">
    <property type="term" value="P:regulation of mitotic spindle assembly"/>
    <property type="evidence" value="ECO:0007669"/>
    <property type="project" value="TreeGrafter"/>
</dbReference>
<feature type="coiled-coil region" evidence="1">
    <location>
        <begin position="794"/>
        <end position="912"/>
    </location>
</feature>
<keyword evidence="4" id="KW-1185">Reference proteome</keyword>
<reference evidence="3 4" key="1">
    <citation type="submission" date="2020-04" db="EMBL/GenBank/DDBJ databases">
        <authorList>
            <person name="Laetsch R D."/>
            <person name="Stevens L."/>
            <person name="Kumar S."/>
            <person name="Blaxter L. M."/>
        </authorList>
    </citation>
    <scope>NUCLEOTIDE SEQUENCE [LARGE SCALE GENOMIC DNA]</scope>
</reference>
<feature type="coiled-coil region" evidence="1">
    <location>
        <begin position="1019"/>
        <end position="1060"/>
    </location>
</feature>
<feature type="coiled-coil region" evidence="1">
    <location>
        <begin position="30"/>
        <end position="106"/>
    </location>
</feature>
<feature type="coiled-coil region" evidence="1">
    <location>
        <begin position="392"/>
        <end position="482"/>
    </location>
</feature>
<dbReference type="OrthoDB" id="5849780at2759"/>
<dbReference type="GO" id="GO:0017056">
    <property type="term" value="F:structural constituent of nuclear pore"/>
    <property type="evidence" value="ECO:0007669"/>
    <property type="project" value="TreeGrafter"/>
</dbReference>
<feature type="coiled-coil region" evidence="1">
    <location>
        <begin position="1150"/>
        <end position="1198"/>
    </location>
</feature>
<accession>A0A8S1FBS7</accession>
<organism evidence="3 4">
    <name type="scientific">Caenorhabditis bovis</name>
    <dbReference type="NCBI Taxonomy" id="2654633"/>
    <lineage>
        <taxon>Eukaryota</taxon>
        <taxon>Metazoa</taxon>
        <taxon>Ecdysozoa</taxon>
        <taxon>Nematoda</taxon>
        <taxon>Chromadorea</taxon>
        <taxon>Rhabditida</taxon>
        <taxon>Rhabditina</taxon>
        <taxon>Rhabditomorpha</taxon>
        <taxon>Rhabditoidea</taxon>
        <taxon>Rhabditidae</taxon>
        <taxon>Peloderinae</taxon>
        <taxon>Caenorhabditis</taxon>
    </lineage>
</organism>
<evidence type="ECO:0000256" key="1">
    <source>
        <dbReference type="SAM" id="Coils"/>
    </source>
</evidence>
<dbReference type="Proteomes" id="UP000494206">
    <property type="component" value="Unassembled WGS sequence"/>
</dbReference>
<dbReference type="EMBL" id="CADEPM010000013">
    <property type="protein sequence ID" value="CAB3411315.1"/>
    <property type="molecule type" value="Genomic_DNA"/>
</dbReference>
<keyword evidence="1" id="KW-0175">Coiled coil</keyword>
<evidence type="ECO:0000313" key="3">
    <source>
        <dbReference type="EMBL" id="CAB3411315.1"/>
    </source>
</evidence>
<feature type="region of interest" description="Disordered" evidence="2">
    <location>
        <begin position="1"/>
        <end position="24"/>
    </location>
</feature>
<feature type="coiled-coil region" evidence="1">
    <location>
        <begin position="727"/>
        <end position="761"/>
    </location>
</feature>
<comment type="caution">
    <text evidence="3">The sequence shown here is derived from an EMBL/GenBank/DDBJ whole genome shotgun (WGS) entry which is preliminary data.</text>
</comment>
<name>A0A8S1FBS7_9PELO</name>
<feature type="coiled-coil region" evidence="1">
    <location>
        <begin position="209"/>
        <end position="342"/>
    </location>
</feature>
<gene>
    <name evidence="3" type="ORF">CBOVIS_LOCUS12721</name>
</gene>
<feature type="coiled-coil region" evidence="1">
    <location>
        <begin position="938"/>
        <end position="979"/>
    </location>
</feature>
<feature type="coiled-coil region" evidence="1">
    <location>
        <begin position="1226"/>
        <end position="1359"/>
    </location>
</feature>
<dbReference type="PANTHER" id="PTHR18898:SF2">
    <property type="entry name" value="NUCLEOPROTEIN TPR"/>
    <property type="match status" value="1"/>
</dbReference>
<dbReference type="PANTHER" id="PTHR18898">
    <property type="entry name" value="NUCLEOPROTEIN TPR-RELATED"/>
    <property type="match status" value="1"/>
</dbReference>
<evidence type="ECO:0000313" key="4">
    <source>
        <dbReference type="Proteomes" id="UP000494206"/>
    </source>
</evidence>
<feature type="coiled-coil region" evidence="1">
    <location>
        <begin position="614"/>
        <end position="698"/>
    </location>
</feature>
<evidence type="ECO:0008006" key="5">
    <source>
        <dbReference type="Google" id="ProtNLM"/>
    </source>
</evidence>